<dbReference type="InterPro" id="IPR017938">
    <property type="entry name" value="Riboflavin_synthase-like_b-brl"/>
</dbReference>
<dbReference type="PANTHER" id="PTHR47215:SF1">
    <property type="entry name" value="F9L1.8 PROTEIN"/>
    <property type="match status" value="1"/>
</dbReference>
<reference evidence="2 3" key="1">
    <citation type="submission" date="2024-02" db="EMBL/GenBank/DDBJ databases">
        <title>High-quality chromosome-scale genome assembly of Pensacola bahiagrass (Paspalum notatum Flugge var. saurae).</title>
        <authorList>
            <person name="Vega J.M."/>
            <person name="Podio M."/>
            <person name="Orjuela J."/>
            <person name="Siena L.A."/>
            <person name="Pessino S.C."/>
            <person name="Combes M.C."/>
            <person name="Mariac C."/>
            <person name="Albertini E."/>
            <person name="Pupilli F."/>
            <person name="Ortiz J.P.A."/>
            <person name="Leblanc O."/>
        </authorList>
    </citation>
    <scope>NUCLEOTIDE SEQUENCE [LARGE SCALE GENOMIC DNA]</scope>
    <source>
        <strain evidence="2">R1</strain>
        <tissue evidence="2">Leaf</tissue>
    </source>
</reference>
<accession>A0AAQ3PEU1</accession>
<dbReference type="Gene3D" id="3.40.50.80">
    <property type="entry name" value="Nucleotide-binding domain of ferredoxin-NADP reductase (FNR) module"/>
    <property type="match status" value="1"/>
</dbReference>
<evidence type="ECO:0000259" key="1">
    <source>
        <dbReference type="PROSITE" id="PS51384"/>
    </source>
</evidence>
<evidence type="ECO:0000313" key="3">
    <source>
        <dbReference type="Proteomes" id="UP001341281"/>
    </source>
</evidence>
<dbReference type="PROSITE" id="PS51384">
    <property type="entry name" value="FAD_FR"/>
    <property type="match status" value="1"/>
</dbReference>
<evidence type="ECO:0000313" key="2">
    <source>
        <dbReference type="EMBL" id="WVZ49019.1"/>
    </source>
</evidence>
<protein>
    <recommendedName>
        <fullName evidence="1">FAD-binding FR-type domain-containing protein</fullName>
    </recommendedName>
</protein>
<keyword evidence="3" id="KW-1185">Reference proteome</keyword>
<dbReference type="PANTHER" id="PTHR47215">
    <property type="match status" value="1"/>
</dbReference>
<dbReference type="Proteomes" id="UP001341281">
    <property type="component" value="Chromosome 01"/>
</dbReference>
<dbReference type="InterPro" id="IPR039261">
    <property type="entry name" value="FNR_nucleotide-bd"/>
</dbReference>
<sequence length="315" mass="33952">MALAAAISAAATSVFRLNSSATPIAMASVVSMLPRRQPRLHLSSSSTSPPLPLLHRRRRSSSKVVVYASLKGWSSVPVSDIRPANAQESIYLITLDLSDAPILLSSYKTPGQYVLTRVPSAEEKRKPAYMSICTPPRSGTLIQLLVRSVPNTTSELLCNLKPGDAVELGPCVGQGFFPPIDNINPPEAAMTVVLLAVEEGISPIRALIKYGFAAKARDTVMLYYGASSDDLMPLRDEVSGWQDTGVTVQEVIGEPVQVLPFFQELSKIIVNPDTTAAILVGPKEMEEEVVGKLTDLKVPHDKILTCQGRYPGSSQ</sequence>
<dbReference type="GO" id="GO:0016491">
    <property type="term" value="F:oxidoreductase activity"/>
    <property type="evidence" value="ECO:0007669"/>
    <property type="project" value="InterPro"/>
</dbReference>
<gene>
    <name evidence="2" type="ORF">U9M48_000401</name>
</gene>
<dbReference type="SUPFAM" id="SSF52343">
    <property type="entry name" value="Ferredoxin reductase-like, C-terminal NADP-linked domain"/>
    <property type="match status" value="1"/>
</dbReference>
<dbReference type="SUPFAM" id="SSF63380">
    <property type="entry name" value="Riboflavin synthase domain-like"/>
    <property type="match status" value="1"/>
</dbReference>
<organism evidence="2 3">
    <name type="scientific">Paspalum notatum var. saurae</name>
    <dbReference type="NCBI Taxonomy" id="547442"/>
    <lineage>
        <taxon>Eukaryota</taxon>
        <taxon>Viridiplantae</taxon>
        <taxon>Streptophyta</taxon>
        <taxon>Embryophyta</taxon>
        <taxon>Tracheophyta</taxon>
        <taxon>Spermatophyta</taxon>
        <taxon>Magnoliopsida</taxon>
        <taxon>Liliopsida</taxon>
        <taxon>Poales</taxon>
        <taxon>Poaceae</taxon>
        <taxon>PACMAD clade</taxon>
        <taxon>Panicoideae</taxon>
        <taxon>Andropogonodae</taxon>
        <taxon>Paspaleae</taxon>
        <taxon>Paspalinae</taxon>
        <taxon>Paspalum</taxon>
    </lineage>
</organism>
<proteinExistence type="predicted"/>
<dbReference type="AlphaFoldDB" id="A0AAQ3PEU1"/>
<dbReference type="InterPro" id="IPR017927">
    <property type="entry name" value="FAD-bd_FR_type"/>
</dbReference>
<dbReference type="Gene3D" id="2.40.30.10">
    <property type="entry name" value="Translation factors"/>
    <property type="match status" value="1"/>
</dbReference>
<name>A0AAQ3PEU1_PASNO</name>
<dbReference type="EMBL" id="CP144745">
    <property type="protein sequence ID" value="WVZ49019.1"/>
    <property type="molecule type" value="Genomic_DNA"/>
</dbReference>
<feature type="domain" description="FAD-binding FR-type" evidence="1">
    <location>
        <begin position="71"/>
        <end position="178"/>
    </location>
</feature>